<dbReference type="InterPro" id="IPR051397">
    <property type="entry name" value="Zn-ADH-like_protein"/>
</dbReference>
<dbReference type="Pfam" id="PF00107">
    <property type="entry name" value="ADH_zinc_N"/>
    <property type="match status" value="1"/>
</dbReference>
<dbReference type="Pfam" id="PF08240">
    <property type="entry name" value="ADH_N"/>
    <property type="match status" value="1"/>
</dbReference>
<dbReference type="Gene3D" id="3.40.50.720">
    <property type="entry name" value="NAD(P)-binding Rossmann-like Domain"/>
    <property type="match status" value="1"/>
</dbReference>
<reference evidence="3" key="1">
    <citation type="journal article" date="2019" name="Int. J. Syst. Evol. Microbiol.">
        <title>The Global Catalogue of Microorganisms (GCM) 10K type strain sequencing project: providing services to taxonomists for standard genome sequencing and annotation.</title>
        <authorList>
            <consortium name="The Broad Institute Genomics Platform"/>
            <consortium name="The Broad Institute Genome Sequencing Center for Infectious Disease"/>
            <person name="Wu L."/>
            <person name="Ma J."/>
        </authorList>
    </citation>
    <scope>NUCLEOTIDE SEQUENCE [LARGE SCALE GENOMIC DNA]</scope>
    <source>
        <strain evidence="3">JCM 17551</strain>
    </source>
</reference>
<dbReference type="EMBL" id="BAABBN010000004">
    <property type="protein sequence ID" value="GAA3913759.1"/>
    <property type="molecule type" value="Genomic_DNA"/>
</dbReference>
<proteinExistence type="predicted"/>
<accession>A0ABP7M6F9</accession>
<dbReference type="InterPro" id="IPR014188">
    <property type="entry name" value="Acrylyl-CoA_reductase_AcuI"/>
</dbReference>
<dbReference type="NCBIfam" id="TIGR02823">
    <property type="entry name" value="oxido_YhdH"/>
    <property type="match status" value="1"/>
</dbReference>
<dbReference type="Gene3D" id="3.90.180.10">
    <property type="entry name" value="Medium-chain alcohol dehydrogenases, catalytic domain"/>
    <property type="match status" value="1"/>
</dbReference>
<evidence type="ECO:0000259" key="1">
    <source>
        <dbReference type="SMART" id="SM00829"/>
    </source>
</evidence>
<dbReference type="PANTHER" id="PTHR43677">
    <property type="entry name" value="SHORT-CHAIN DEHYDROGENASE/REDUCTASE"/>
    <property type="match status" value="1"/>
</dbReference>
<dbReference type="InterPro" id="IPR013154">
    <property type="entry name" value="ADH-like_N"/>
</dbReference>
<organism evidence="2 3">
    <name type="scientific">Litoribacillus peritrichatus</name>
    <dbReference type="NCBI Taxonomy" id="718191"/>
    <lineage>
        <taxon>Bacteria</taxon>
        <taxon>Pseudomonadati</taxon>
        <taxon>Pseudomonadota</taxon>
        <taxon>Gammaproteobacteria</taxon>
        <taxon>Oceanospirillales</taxon>
        <taxon>Oceanospirillaceae</taxon>
        <taxon>Litoribacillus</taxon>
    </lineage>
</organism>
<dbReference type="SUPFAM" id="SSF50129">
    <property type="entry name" value="GroES-like"/>
    <property type="match status" value="1"/>
</dbReference>
<sequence>MESYQAFEVTENSEGAFEQQVVTRSVPELEEGKVLIRVRYSAINFKDALSSTGNKGVTREYPHVPGIDAAGEVLQSSSDRFSVGQPVVVTGHDLGMNTDGGFGQVISVPVDWVHALPESLSVRNAAVLGTAGITASLCIDKLLMTGLKPSDGPVLVTGSTGGVGSVAIALLFGLGFEVHAITGKAAQHDALKALGVTEIFGREELSEPSKRPILKGRWAAAIDTVGGVPLENVLKSLKPQGSAAICGLVASPTLNMTVFPFILKGINLLGVDSAEVTPQKKADMWRFMIENQAALTKYQDWVTEIGLAQLPEYVDKILQGKIAGRTLVSLDQ</sequence>
<dbReference type="CDD" id="cd05280">
    <property type="entry name" value="MDR_yhdh_yhfp"/>
    <property type="match status" value="1"/>
</dbReference>
<dbReference type="InterPro" id="IPR011032">
    <property type="entry name" value="GroES-like_sf"/>
</dbReference>
<keyword evidence="3" id="KW-1185">Reference proteome</keyword>
<dbReference type="PANTHER" id="PTHR43677:SF1">
    <property type="entry name" value="ACRYLYL-COA REDUCTASE ACUI-RELATED"/>
    <property type="match status" value="1"/>
</dbReference>
<feature type="domain" description="Enoyl reductase (ER)" evidence="1">
    <location>
        <begin position="15"/>
        <end position="328"/>
    </location>
</feature>
<dbReference type="InterPro" id="IPR013149">
    <property type="entry name" value="ADH-like_C"/>
</dbReference>
<protein>
    <submittedName>
        <fullName evidence="2">YhdH/YhfP family quinone oxidoreductase</fullName>
    </submittedName>
</protein>
<evidence type="ECO:0000313" key="2">
    <source>
        <dbReference type="EMBL" id="GAA3913759.1"/>
    </source>
</evidence>
<dbReference type="SUPFAM" id="SSF51735">
    <property type="entry name" value="NAD(P)-binding Rossmann-fold domains"/>
    <property type="match status" value="1"/>
</dbReference>
<comment type="caution">
    <text evidence="2">The sequence shown here is derived from an EMBL/GenBank/DDBJ whole genome shotgun (WGS) entry which is preliminary data.</text>
</comment>
<dbReference type="SMART" id="SM00829">
    <property type="entry name" value="PKS_ER"/>
    <property type="match status" value="1"/>
</dbReference>
<name>A0ABP7M6F9_9GAMM</name>
<gene>
    <name evidence="2" type="ORF">GCM10022277_05450</name>
</gene>
<evidence type="ECO:0000313" key="3">
    <source>
        <dbReference type="Proteomes" id="UP001501565"/>
    </source>
</evidence>
<dbReference type="RefSeq" id="WP_344795239.1">
    <property type="nucleotide sequence ID" value="NZ_BAABBN010000004.1"/>
</dbReference>
<dbReference type="Proteomes" id="UP001501565">
    <property type="component" value="Unassembled WGS sequence"/>
</dbReference>
<dbReference type="InterPro" id="IPR020843">
    <property type="entry name" value="ER"/>
</dbReference>
<dbReference type="InterPro" id="IPR036291">
    <property type="entry name" value="NAD(P)-bd_dom_sf"/>
</dbReference>